<dbReference type="EMBL" id="CP003002">
    <property type="protein sequence ID" value="AEO53416.1"/>
    <property type="molecule type" value="Genomic_DNA"/>
</dbReference>
<keyword evidence="3" id="KW-1185">Reference proteome</keyword>
<protein>
    <submittedName>
        <fullName evidence="2">Uncharacterized protein</fullName>
    </submittedName>
</protein>
<dbReference type="KEGG" id="mtm:MYCTH_2053230"/>
<dbReference type="InParanoid" id="G2Q289"/>
<feature type="region of interest" description="Disordered" evidence="1">
    <location>
        <begin position="13"/>
        <end position="53"/>
    </location>
</feature>
<evidence type="ECO:0000256" key="1">
    <source>
        <dbReference type="SAM" id="MobiDB-lite"/>
    </source>
</evidence>
<sequence>MCLIGLLLPFEREKETRRHKSRSSSHGRSSHGRSERPHRERTHRREKERARDSAVLAEEALARLCLSLEHSLVEERQRWQEQTRLDMSERCRLGLERERTPFEEAPPYSPPNTAPEAKPEPPHPSGQADSSHSRGKDSAGTTYCCRHCVCTRCGSAIIECPAVPELDATRIGTFTDSGADSRKRQFRSSGGPHKP</sequence>
<dbReference type="VEuPathDB" id="FungiDB:MYCTH_2053230"/>
<dbReference type="HOGENOM" id="CLU_1397202_0_0_1"/>
<dbReference type="AlphaFoldDB" id="G2Q289"/>
<dbReference type="GeneID" id="11513230"/>
<dbReference type="OMA" id="RNCVCAR"/>
<proteinExistence type="predicted"/>
<dbReference type="OrthoDB" id="4588525at2759"/>
<organism evidence="2 3">
    <name type="scientific">Thermothelomyces thermophilus (strain ATCC 42464 / BCRC 31852 / DSM 1799)</name>
    <name type="common">Sporotrichum thermophile</name>
    <dbReference type="NCBI Taxonomy" id="573729"/>
    <lineage>
        <taxon>Eukaryota</taxon>
        <taxon>Fungi</taxon>
        <taxon>Dikarya</taxon>
        <taxon>Ascomycota</taxon>
        <taxon>Pezizomycotina</taxon>
        <taxon>Sordariomycetes</taxon>
        <taxon>Sordariomycetidae</taxon>
        <taxon>Sordariales</taxon>
        <taxon>Chaetomiaceae</taxon>
        <taxon>Thermothelomyces</taxon>
    </lineage>
</organism>
<accession>G2Q289</accession>
<feature type="region of interest" description="Disordered" evidence="1">
    <location>
        <begin position="172"/>
        <end position="195"/>
    </location>
</feature>
<gene>
    <name evidence="2" type="ORF">MYCTH_2053230</name>
</gene>
<dbReference type="Proteomes" id="UP000007322">
    <property type="component" value="Chromosome 1"/>
</dbReference>
<reference evidence="2 3" key="1">
    <citation type="journal article" date="2011" name="Nat. Biotechnol.">
        <title>Comparative genomic analysis of the thermophilic biomass-degrading fungi Myceliophthora thermophila and Thielavia terrestris.</title>
        <authorList>
            <person name="Berka R.M."/>
            <person name="Grigoriev I.V."/>
            <person name="Otillar R."/>
            <person name="Salamov A."/>
            <person name="Grimwood J."/>
            <person name="Reid I."/>
            <person name="Ishmael N."/>
            <person name="John T."/>
            <person name="Darmond C."/>
            <person name="Moisan M.-C."/>
            <person name="Henrissat B."/>
            <person name="Coutinho P.M."/>
            <person name="Lombard V."/>
            <person name="Natvig D.O."/>
            <person name="Lindquist E."/>
            <person name="Schmutz J."/>
            <person name="Lucas S."/>
            <person name="Harris P."/>
            <person name="Powlowski J."/>
            <person name="Bellemare A."/>
            <person name="Taylor D."/>
            <person name="Butler G."/>
            <person name="de Vries R.P."/>
            <person name="Allijn I.E."/>
            <person name="van den Brink J."/>
            <person name="Ushinsky S."/>
            <person name="Storms R."/>
            <person name="Powell A.J."/>
            <person name="Paulsen I.T."/>
            <person name="Elbourne L.D.H."/>
            <person name="Baker S.E."/>
            <person name="Magnuson J."/>
            <person name="LaBoissiere S."/>
            <person name="Clutterbuck A.J."/>
            <person name="Martinez D."/>
            <person name="Wogulis M."/>
            <person name="de Leon A.L."/>
            <person name="Rey M.W."/>
            <person name="Tsang A."/>
        </authorList>
    </citation>
    <scope>NUCLEOTIDE SEQUENCE [LARGE SCALE GENOMIC DNA]</scope>
    <source>
        <strain evidence="3">ATCC 42464 / BCRC 31852 / DSM 1799</strain>
    </source>
</reference>
<evidence type="ECO:0000313" key="3">
    <source>
        <dbReference type="Proteomes" id="UP000007322"/>
    </source>
</evidence>
<dbReference type="RefSeq" id="XP_003658661.1">
    <property type="nucleotide sequence ID" value="XM_003658613.1"/>
</dbReference>
<evidence type="ECO:0000313" key="2">
    <source>
        <dbReference type="EMBL" id="AEO53416.1"/>
    </source>
</evidence>
<feature type="region of interest" description="Disordered" evidence="1">
    <location>
        <begin position="96"/>
        <end position="136"/>
    </location>
</feature>
<name>G2Q289_THET4</name>
<feature type="compositionally biased region" description="Basic residues" evidence="1">
    <location>
        <begin position="17"/>
        <end position="31"/>
    </location>
</feature>
<dbReference type="eggNOG" id="ENOG502RJBV">
    <property type="taxonomic scope" value="Eukaryota"/>
</dbReference>
<feature type="compositionally biased region" description="Basic and acidic residues" evidence="1">
    <location>
        <begin position="32"/>
        <end position="52"/>
    </location>
</feature>